<dbReference type="EMBL" id="AAZO01003407">
    <property type="status" value="NOT_ANNOTATED_CDS"/>
    <property type="molecule type" value="Genomic_DNA"/>
</dbReference>
<accession>E0VLU3</accession>
<reference evidence="2" key="2">
    <citation type="submission" date="2007-04" db="EMBL/GenBank/DDBJ databases">
        <title>The genome of the human body louse.</title>
        <authorList>
            <consortium name="The Human Body Louse Genome Consortium"/>
            <person name="Kirkness E."/>
            <person name="Walenz B."/>
            <person name="Hass B."/>
            <person name="Bruggner R."/>
            <person name="Strausberg R."/>
        </authorList>
    </citation>
    <scope>NUCLEOTIDE SEQUENCE</scope>
    <source>
        <strain evidence="2">USDA</strain>
    </source>
</reference>
<reference evidence="2" key="1">
    <citation type="submission" date="2007-04" db="EMBL/GenBank/DDBJ databases">
        <title>Annotation of Pediculus humanus corporis strain USDA.</title>
        <authorList>
            <person name="Kirkness E."/>
            <person name="Hannick L."/>
            <person name="Hass B."/>
            <person name="Bruggner R."/>
            <person name="Lawson D."/>
            <person name="Bidwell S."/>
            <person name="Joardar V."/>
            <person name="Caler E."/>
            <person name="Walenz B."/>
            <person name="Inman J."/>
            <person name="Schobel S."/>
            <person name="Galinsky K."/>
            <person name="Amedeo P."/>
            <person name="Strausberg R."/>
        </authorList>
    </citation>
    <scope>NUCLEOTIDE SEQUENCE</scope>
    <source>
        <strain evidence="2">USDA</strain>
    </source>
</reference>
<dbReference type="HOGENOM" id="CLU_434983_0_0_1"/>
<feature type="compositionally biased region" description="Acidic residues" evidence="1">
    <location>
        <begin position="1"/>
        <end position="10"/>
    </location>
</feature>
<dbReference type="KEGG" id="phu:Phum_PHUM294190"/>
<dbReference type="InterPro" id="IPR038838">
    <property type="entry name" value="TRIR"/>
</dbReference>
<dbReference type="PANTHER" id="PTHR34753">
    <property type="entry name" value="TELOMERASE RNA COMPONENT INTERACTING RNASE"/>
    <property type="match status" value="1"/>
</dbReference>
<dbReference type="InParanoid" id="E0VLU3"/>
<dbReference type="RefSeq" id="XP_002427087.1">
    <property type="nucleotide sequence ID" value="XM_002427042.1"/>
</dbReference>
<keyword evidence="4" id="KW-1185">Reference proteome</keyword>
<dbReference type="GO" id="GO:0008409">
    <property type="term" value="F:5'-3' exonuclease activity"/>
    <property type="evidence" value="ECO:0007669"/>
    <property type="project" value="InterPro"/>
</dbReference>
<feature type="region of interest" description="Disordered" evidence="1">
    <location>
        <begin position="1"/>
        <end position="102"/>
    </location>
</feature>
<dbReference type="VEuPathDB" id="VectorBase:PHUM294190"/>
<dbReference type="STRING" id="121224.E0VLU3"/>
<dbReference type="CTD" id="8229720"/>
<feature type="compositionally biased region" description="Polar residues" evidence="1">
    <location>
        <begin position="439"/>
        <end position="451"/>
    </location>
</feature>
<proteinExistence type="predicted"/>
<feature type="compositionally biased region" description="Low complexity" evidence="1">
    <location>
        <begin position="452"/>
        <end position="470"/>
    </location>
</feature>
<dbReference type="eggNOG" id="ENOG502S83W">
    <property type="taxonomic scope" value="Eukaryota"/>
</dbReference>
<feature type="compositionally biased region" description="Basic and acidic residues" evidence="1">
    <location>
        <begin position="487"/>
        <end position="497"/>
    </location>
</feature>
<evidence type="ECO:0000313" key="4">
    <source>
        <dbReference type="Proteomes" id="UP000009046"/>
    </source>
</evidence>
<evidence type="ECO:0000313" key="3">
    <source>
        <dbReference type="EnsemblMetazoa" id="PHUM294190-PA"/>
    </source>
</evidence>
<feature type="compositionally biased region" description="Low complexity" evidence="1">
    <location>
        <begin position="90"/>
        <end position="99"/>
    </location>
</feature>
<protein>
    <submittedName>
        <fullName evidence="2 3">Uncharacterized protein</fullName>
    </submittedName>
</protein>
<name>E0VLU3_PEDHC</name>
<dbReference type="GO" id="GO:0008408">
    <property type="term" value="F:3'-5' exonuclease activity"/>
    <property type="evidence" value="ECO:0007669"/>
    <property type="project" value="InterPro"/>
</dbReference>
<feature type="compositionally biased region" description="Basic and acidic residues" evidence="1">
    <location>
        <begin position="60"/>
        <end position="89"/>
    </location>
</feature>
<feature type="compositionally biased region" description="Basic and acidic residues" evidence="1">
    <location>
        <begin position="22"/>
        <end position="34"/>
    </location>
</feature>
<evidence type="ECO:0000256" key="1">
    <source>
        <dbReference type="SAM" id="MobiDB-lite"/>
    </source>
</evidence>
<dbReference type="GeneID" id="8229720"/>
<dbReference type="OrthoDB" id="5983145at2759"/>
<evidence type="ECO:0000313" key="2">
    <source>
        <dbReference type="EMBL" id="EEB14349.1"/>
    </source>
</evidence>
<dbReference type="Proteomes" id="UP000009046">
    <property type="component" value="Unassembled WGS sequence"/>
</dbReference>
<dbReference type="EMBL" id="DS235281">
    <property type="protein sequence ID" value="EEB14349.1"/>
    <property type="molecule type" value="Genomic_DNA"/>
</dbReference>
<feature type="compositionally biased region" description="Polar residues" evidence="1">
    <location>
        <begin position="498"/>
        <end position="512"/>
    </location>
</feature>
<dbReference type="AlphaFoldDB" id="E0VLU3"/>
<dbReference type="EnsemblMetazoa" id="PHUM294190-RA">
    <property type="protein sequence ID" value="PHUM294190-PA"/>
    <property type="gene ID" value="PHUM294190"/>
</dbReference>
<dbReference type="PANTHER" id="PTHR34753:SF1">
    <property type="entry name" value="TELOMERASE RNA COMPONENT INTERACTING RNASE"/>
    <property type="match status" value="1"/>
</dbReference>
<sequence length="629" mass="66482">MGSGDSDDEFYNVKLPCTPSDASDKSSKKLEVKKVYSPSRTKVKYDYKFDSSSDDEKDNEDLKKNSEDKTKSDSSGEDKLTDKNNEPSKSDSSLSPSGPAGAEKINEEFKSIKNSNVKMCDKGENTGTNQSIITTSISSPVNVSRPQIGVVPPVVVVPPIVVPQTPVMNMAPMLVSSSVGVGGQNILSGHMMGMPGNMLRGPAPIGGIMTNSGNPITNNMIGMNAMPGQIAGLINMQGNIVSLPGSTMAGQGNVMGLQAGIINPAVGGMNMSMQGNMMRMAAAAAAGNSMLHMSRPSVVGVQNANSLLGISRQNNNLIGMTRPIGVAGPTSSIIGMQNAGNGVITNSGSMVVNPGNVLTNPLVGNPGSLVVMGGVMNTMAPSNLVCTTQTNMLANPGGIMGSNNMLRMMTSSPTSSGVRPVPPPPFLNIRNRPPAPNNLKWQANSLNAGNLSTTGSSSTSVPVTSFNNTSPASSPVDRFNAQVDGDEVSRDEKEISLSDRSSNLETDESQSPPREIPNTFKNDGSFMEMFKKMKDEKNKEAASNIEKKSNEIGDTTTSVKKPPVILSGIVGKRRGGRVLKTGLVKKVKKEGENEEEKNPKDAWSMYMAEVKKYREASCEEEGKTRPLVK</sequence>
<reference evidence="3" key="3">
    <citation type="submission" date="2021-02" db="UniProtKB">
        <authorList>
            <consortium name="EnsemblMetazoa"/>
        </authorList>
    </citation>
    <scope>IDENTIFICATION</scope>
    <source>
        <strain evidence="3">USDA</strain>
    </source>
</reference>
<gene>
    <name evidence="3" type="primary">8229720</name>
    <name evidence="2" type="ORF">Phum_PHUM294190</name>
</gene>
<feature type="region of interest" description="Disordered" evidence="1">
    <location>
        <begin position="410"/>
        <end position="523"/>
    </location>
</feature>
<organism>
    <name type="scientific">Pediculus humanus subsp. corporis</name>
    <name type="common">Body louse</name>
    <dbReference type="NCBI Taxonomy" id="121224"/>
    <lineage>
        <taxon>Eukaryota</taxon>
        <taxon>Metazoa</taxon>
        <taxon>Ecdysozoa</taxon>
        <taxon>Arthropoda</taxon>
        <taxon>Hexapoda</taxon>
        <taxon>Insecta</taxon>
        <taxon>Pterygota</taxon>
        <taxon>Neoptera</taxon>
        <taxon>Paraneoptera</taxon>
        <taxon>Psocodea</taxon>
        <taxon>Troctomorpha</taxon>
        <taxon>Phthiraptera</taxon>
        <taxon>Anoplura</taxon>
        <taxon>Pediculidae</taxon>
        <taxon>Pediculus</taxon>
    </lineage>
</organism>